<evidence type="ECO:0000256" key="6">
    <source>
        <dbReference type="SAM" id="MobiDB-lite"/>
    </source>
</evidence>
<evidence type="ECO:0000313" key="7">
    <source>
        <dbReference type="EMBL" id="GDY29087.1"/>
    </source>
</evidence>
<sequence>MTRRLDLELAAKAADALPADRIGKDLRTVLRSLPVMIRSHGLIASGAYLLSRADGDEGNRYRVAARAILADATASAGIRTRDGRGDALALLDALTASGSDQRYRLAEARARQFAIWLARLAEARFQAEEKARQEESAPRRVDAGGDAP</sequence>
<gene>
    <name evidence="7" type="ORF">GTS_07200</name>
</gene>
<dbReference type="AlphaFoldDB" id="A0A4D4J533"/>
<dbReference type="Gene3D" id="1.10.520.30">
    <property type="entry name" value="AF1862-like domain"/>
    <property type="match status" value="1"/>
</dbReference>
<keyword evidence="3" id="KW-0963">Cytoplasm</keyword>
<evidence type="ECO:0000256" key="5">
    <source>
        <dbReference type="ARBA" id="ARBA00030001"/>
    </source>
</evidence>
<comment type="similarity">
    <text evidence="2">Belongs to the CRISPR system Cmr5 family.</text>
</comment>
<comment type="caution">
    <text evidence="7">The sequence shown here is derived from an EMBL/GenBank/DDBJ whole genome shotgun (WGS) entry which is preliminary data.</text>
</comment>
<dbReference type="InterPro" id="IPR010160">
    <property type="entry name" value="CRISPR-assoc_prot_Cmr5"/>
</dbReference>
<dbReference type="RefSeq" id="WP_137812250.1">
    <property type="nucleotide sequence ID" value="NZ_BJFL01000002.1"/>
</dbReference>
<dbReference type="GO" id="GO:0005737">
    <property type="term" value="C:cytoplasm"/>
    <property type="evidence" value="ECO:0007669"/>
    <property type="project" value="UniProtKB-SubCell"/>
</dbReference>
<evidence type="ECO:0000256" key="2">
    <source>
        <dbReference type="ARBA" id="ARBA00006161"/>
    </source>
</evidence>
<evidence type="ECO:0000256" key="3">
    <source>
        <dbReference type="ARBA" id="ARBA00022490"/>
    </source>
</evidence>
<name>A0A4D4J533_9PSEU</name>
<dbReference type="GO" id="GO:0051607">
    <property type="term" value="P:defense response to virus"/>
    <property type="evidence" value="ECO:0007669"/>
    <property type="project" value="UniProtKB-KW"/>
</dbReference>
<dbReference type="InterPro" id="IPR023101">
    <property type="entry name" value="AF1862-like_dom_sf"/>
</dbReference>
<dbReference type="Proteomes" id="UP000298860">
    <property type="component" value="Unassembled WGS sequence"/>
</dbReference>
<dbReference type="SUPFAM" id="SSF158568">
    <property type="entry name" value="AF1862-like"/>
    <property type="match status" value="1"/>
</dbReference>
<accession>A0A4D4J533</accession>
<organism evidence="7 8">
    <name type="scientific">Gandjariella thermophila</name>
    <dbReference type="NCBI Taxonomy" id="1931992"/>
    <lineage>
        <taxon>Bacteria</taxon>
        <taxon>Bacillati</taxon>
        <taxon>Actinomycetota</taxon>
        <taxon>Actinomycetes</taxon>
        <taxon>Pseudonocardiales</taxon>
        <taxon>Pseudonocardiaceae</taxon>
        <taxon>Gandjariella</taxon>
    </lineage>
</organism>
<keyword evidence="8" id="KW-1185">Reference proteome</keyword>
<evidence type="ECO:0000313" key="8">
    <source>
        <dbReference type="Proteomes" id="UP000298860"/>
    </source>
</evidence>
<dbReference type="EMBL" id="BJFL01000002">
    <property type="protein sequence ID" value="GDY29087.1"/>
    <property type="molecule type" value="Genomic_DNA"/>
</dbReference>
<evidence type="ECO:0000256" key="4">
    <source>
        <dbReference type="ARBA" id="ARBA00023118"/>
    </source>
</evidence>
<feature type="region of interest" description="Disordered" evidence="6">
    <location>
        <begin position="128"/>
        <end position="148"/>
    </location>
</feature>
<proteinExistence type="inferred from homology"/>
<comment type="subcellular location">
    <subcellularLocation>
        <location evidence="1">Cytoplasm</location>
    </subcellularLocation>
</comment>
<keyword evidence="4" id="KW-0051">Antiviral defense</keyword>
<dbReference type="Pfam" id="PF09701">
    <property type="entry name" value="Cas_Cmr5"/>
    <property type="match status" value="1"/>
</dbReference>
<reference evidence="8" key="1">
    <citation type="submission" date="2019-04" db="EMBL/GenBank/DDBJ databases">
        <title>Draft genome sequence of Pseudonocardiaceae bacterium SL3-2-4.</title>
        <authorList>
            <person name="Ningsih F."/>
            <person name="Yokota A."/>
            <person name="Sakai Y."/>
            <person name="Nanatani K."/>
            <person name="Yabe S."/>
            <person name="Oetari A."/>
            <person name="Sjamsuridzal W."/>
        </authorList>
    </citation>
    <scope>NUCLEOTIDE SEQUENCE [LARGE SCALE GENOMIC DNA]</scope>
    <source>
        <strain evidence="8">SL3-2-4</strain>
    </source>
</reference>
<protein>
    <recommendedName>
        <fullName evidence="5">CRISPR type III-B/RAMP module-associated protein Cmr5</fullName>
    </recommendedName>
</protein>
<evidence type="ECO:0000256" key="1">
    <source>
        <dbReference type="ARBA" id="ARBA00004496"/>
    </source>
</evidence>
<dbReference type="OrthoDB" id="9989757at2"/>